<dbReference type="InterPro" id="IPR035944">
    <property type="entry name" value="YfbM-like_sf"/>
</dbReference>
<name>A0A3B7M9N8_9CYAN</name>
<dbReference type="EMBL" id="CP032152">
    <property type="protein sequence ID" value="AXY67329.1"/>
    <property type="molecule type" value="Genomic_DNA"/>
</dbReference>
<evidence type="ECO:0000313" key="1">
    <source>
        <dbReference type="EMBL" id="AXY67329.1"/>
    </source>
</evidence>
<dbReference type="AlphaFoldDB" id="A0A3B7M9N8"/>
<dbReference type="Gene3D" id="3.40.1760.10">
    <property type="entry name" value="YfbM-like super family"/>
    <property type="match status" value="1"/>
</dbReference>
<dbReference type="RefSeq" id="WP_181495772.1">
    <property type="nucleotide sequence ID" value="NZ_CP032152.1"/>
</dbReference>
<reference evidence="2" key="1">
    <citation type="submission" date="2018-09" db="EMBL/GenBank/DDBJ databases">
        <title>Complete genome sequence of thermophilic cyanobacteria strain Thermosynechococcus elongatus PKUAC-SCTE542.</title>
        <authorList>
            <person name="Liang Y."/>
            <person name="Tang J."/>
            <person name="Daroch M."/>
        </authorList>
    </citation>
    <scope>NUCLEOTIDE SEQUENCE [LARGE SCALE GENOMIC DNA]</scope>
    <source>
        <strain evidence="2">E542</strain>
    </source>
</reference>
<gene>
    <name evidence="1" type="ORF">D3A95_01590</name>
</gene>
<keyword evidence="2" id="KW-1185">Reference proteome</keyword>
<sequence length="156" mass="17449">MSIAAILIAIPDNEPPANLEALIAAAEEGELPSCILETAWHGLHWLFTGTADGGDEPWCYLLKGGTEMTIEDMVESVPRFLDRHQVDAWHQALQSVTETTLAQRFDPEAMAAAHIYPTSFWSRSDQEPWQLLWQSYSDLRDFLANQQGAGVLIYFA</sequence>
<protein>
    <submittedName>
        <fullName evidence="1">DUF1877 family protein</fullName>
    </submittedName>
</protein>
<proteinExistence type="predicted"/>
<evidence type="ECO:0000313" key="2">
    <source>
        <dbReference type="Proteomes" id="UP000261812"/>
    </source>
</evidence>
<dbReference type="Proteomes" id="UP000261812">
    <property type="component" value="Chromosome"/>
</dbReference>
<dbReference type="SUPFAM" id="SSF111069">
    <property type="entry name" value="Hypothetical protein yfbM"/>
    <property type="match status" value="1"/>
</dbReference>
<dbReference type="Pfam" id="PF08974">
    <property type="entry name" value="DUF1877"/>
    <property type="match status" value="1"/>
</dbReference>
<dbReference type="InterPro" id="IPR015068">
    <property type="entry name" value="DUF1877"/>
</dbReference>
<organism evidence="1 2">
    <name type="scientific">Thermosynechococcus sichuanensis E542</name>
    <dbReference type="NCBI Taxonomy" id="2016101"/>
    <lineage>
        <taxon>Bacteria</taxon>
        <taxon>Bacillati</taxon>
        <taxon>Cyanobacteriota</taxon>
        <taxon>Cyanophyceae</taxon>
        <taxon>Acaryochloridales</taxon>
        <taxon>Thermosynechococcaceae</taxon>
        <taxon>Thermosynechococcus</taxon>
        <taxon>Thermosynechococcus sichuanensis</taxon>
    </lineage>
</organism>
<accession>A0A3B7M9N8</accession>
<dbReference type="KEGG" id="tsq:D3A95_01590"/>